<name>A0A0L8AN04_9BACT</name>
<keyword evidence="6 8" id="KW-1133">Transmembrane helix</keyword>
<dbReference type="AlphaFoldDB" id="A0A0L8AN04"/>
<feature type="transmembrane region" description="Helical" evidence="8">
    <location>
        <begin position="104"/>
        <end position="120"/>
    </location>
</feature>
<dbReference type="GO" id="GO:0010041">
    <property type="term" value="P:response to iron(III) ion"/>
    <property type="evidence" value="ECO:0007669"/>
    <property type="project" value="TreeGrafter"/>
</dbReference>
<keyword evidence="3" id="KW-0328">Glycosyltransferase</keyword>
<feature type="transmembrane region" description="Helical" evidence="8">
    <location>
        <begin position="391"/>
        <end position="408"/>
    </location>
</feature>
<evidence type="ECO:0000259" key="9">
    <source>
        <dbReference type="Pfam" id="PF13231"/>
    </source>
</evidence>
<protein>
    <recommendedName>
        <fullName evidence="9">Glycosyltransferase RgtA/B/C/D-like domain-containing protein</fullName>
    </recommendedName>
</protein>
<dbReference type="Pfam" id="PF13231">
    <property type="entry name" value="PMT_2"/>
    <property type="match status" value="1"/>
</dbReference>
<dbReference type="PATRIC" id="fig|1566026.4.peg.3054"/>
<comment type="caution">
    <text evidence="10">The sequence shown here is derived from an EMBL/GenBank/DDBJ whole genome shotgun (WGS) entry which is preliminary data.</text>
</comment>
<dbReference type="Proteomes" id="UP000036908">
    <property type="component" value="Unassembled WGS sequence"/>
</dbReference>
<feature type="transmembrane region" description="Helical" evidence="8">
    <location>
        <begin position="309"/>
        <end position="327"/>
    </location>
</feature>
<keyword evidence="4" id="KW-0808">Transferase</keyword>
<feature type="domain" description="Glycosyltransferase RgtA/B/C/D-like" evidence="9">
    <location>
        <begin position="53"/>
        <end position="217"/>
    </location>
</feature>
<evidence type="ECO:0000256" key="6">
    <source>
        <dbReference type="ARBA" id="ARBA00022989"/>
    </source>
</evidence>
<accession>A0A0L8AN04</accession>
<evidence type="ECO:0000256" key="4">
    <source>
        <dbReference type="ARBA" id="ARBA00022679"/>
    </source>
</evidence>
<feature type="transmembrane region" description="Helical" evidence="8">
    <location>
        <begin position="252"/>
        <end position="274"/>
    </location>
</feature>
<feature type="transmembrane region" description="Helical" evidence="8">
    <location>
        <begin position="339"/>
        <end position="356"/>
    </location>
</feature>
<evidence type="ECO:0000256" key="5">
    <source>
        <dbReference type="ARBA" id="ARBA00022692"/>
    </source>
</evidence>
<evidence type="ECO:0000256" key="1">
    <source>
        <dbReference type="ARBA" id="ARBA00004651"/>
    </source>
</evidence>
<dbReference type="PANTHER" id="PTHR33908:SF3">
    <property type="entry name" value="UNDECAPRENYL PHOSPHATE-ALPHA-4-AMINO-4-DEOXY-L-ARABINOSE ARABINOSYL TRANSFERASE"/>
    <property type="match status" value="1"/>
</dbReference>
<feature type="transmembrane region" description="Helical" evidence="8">
    <location>
        <begin position="205"/>
        <end position="223"/>
    </location>
</feature>
<dbReference type="GO" id="GO:0005886">
    <property type="term" value="C:plasma membrane"/>
    <property type="evidence" value="ECO:0007669"/>
    <property type="project" value="UniProtKB-SubCell"/>
</dbReference>
<proteinExistence type="predicted"/>
<dbReference type="GO" id="GO:0009103">
    <property type="term" value="P:lipopolysaccharide biosynthetic process"/>
    <property type="evidence" value="ECO:0007669"/>
    <property type="project" value="UniProtKB-ARBA"/>
</dbReference>
<evidence type="ECO:0000256" key="8">
    <source>
        <dbReference type="SAM" id="Phobius"/>
    </source>
</evidence>
<evidence type="ECO:0000256" key="7">
    <source>
        <dbReference type="ARBA" id="ARBA00023136"/>
    </source>
</evidence>
<keyword evidence="7 8" id="KW-0472">Membrane</keyword>
<dbReference type="PANTHER" id="PTHR33908">
    <property type="entry name" value="MANNOSYLTRANSFERASE YKCB-RELATED"/>
    <property type="match status" value="1"/>
</dbReference>
<feature type="transmembrane region" description="Helical" evidence="8">
    <location>
        <begin position="157"/>
        <end position="185"/>
    </location>
</feature>
<gene>
    <name evidence="10" type="ORF">OB69_06135</name>
</gene>
<keyword evidence="2" id="KW-1003">Cell membrane</keyword>
<sequence>MFLMVVISMLYFFNFYVNDIWTPNESFYAESVREMFESGNFLDIKYNYEPRYNKPPLTYWAIAISSSIFGLNEFSIRLPIVIMALGAIWLTFLLGKEMYGQKGGFYALIIMAFGLQLLAVKQYASPEIPLTFFFTLTMYWFYKGFEKRSNLYLMGSYIALGLTVLTKGFPYIIVIGGIIGLYLLLKDWGKWKQLWRDVVFLKLPLGLLIVVVIGLSWVIFMYIKDGQNFWEIYYRETFGRALEKKSNGMKPFFYIGVISWSIVPYSLTFFYSIFYWIKNRESLRQVLFPIAWVLVMLIIFTISKGKIPTYIIQAHPALALMIVPMFLDTKSKHIGLKAINLTMSALLIVGTVYLIFILDLSLFSLLAPFLIVVLSIISAKRIGILELSKLLPFWGMLGFVLIFSSFLPRMEKLRPYDQIGHIVIDKYNIDQSTPLLLNSWLIHNLPYYTKRQAIRDYSPEMINEYAKNKETLALLPKKHLNKLDFKYEVIWEGLIYNFASESQFFKYILAVNDALNGNEEKFASYILIYKR</sequence>
<keyword evidence="11" id="KW-1185">Reference proteome</keyword>
<feature type="transmembrane region" description="Helical" evidence="8">
    <location>
        <begin position="286"/>
        <end position="303"/>
    </location>
</feature>
<reference evidence="11" key="1">
    <citation type="submission" date="2014-11" db="EMBL/GenBank/DDBJ databases">
        <title>Genome sequencing of Roseivirga sp. D-25.</title>
        <authorList>
            <person name="Selvaratnam C."/>
            <person name="Thevarajoo S."/>
            <person name="Goh K.M."/>
            <person name="Eee R."/>
            <person name="Chan K.-G."/>
            <person name="Chong C.S."/>
        </authorList>
    </citation>
    <scope>NUCLEOTIDE SEQUENCE [LARGE SCALE GENOMIC DNA]</scope>
    <source>
        <strain evidence="11">D-25</strain>
    </source>
</reference>
<dbReference type="GO" id="GO:0016763">
    <property type="term" value="F:pentosyltransferase activity"/>
    <property type="evidence" value="ECO:0007669"/>
    <property type="project" value="TreeGrafter"/>
</dbReference>
<dbReference type="InterPro" id="IPR050297">
    <property type="entry name" value="LipidA_mod_glycosyltrf_83"/>
</dbReference>
<dbReference type="EMBL" id="JSVA01000007">
    <property type="protein sequence ID" value="KOF03611.1"/>
    <property type="molecule type" value="Genomic_DNA"/>
</dbReference>
<evidence type="ECO:0000313" key="10">
    <source>
        <dbReference type="EMBL" id="KOF03611.1"/>
    </source>
</evidence>
<evidence type="ECO:0000256" key="2">
    <source>
        <dbReference type="ARBA" id="ARBA00022475"/>
    </source>
</evidence>
<evidence type="ECO:0000256" key="3">
    <source>
        <dbReference type="ARBA" id="ARBA00022676"/>
    </source>
</evidence>
<dbReference type="InterPro" id="IPR038731">
    <property type="entry name" value="RgtA/B/C-like"/>
</dbReference>
<feature type="transmembrane region" description="Helical" evidence="8">
    <location>
        <begin position="74"/>
        <end position="92"/>
    </location>
</feature>
<comment type="subcellular location">
    <subcellularLocation>
        <location evidence="1">Cell membrane</location>
        <topology evidence="1">Multi-pass membrane protein</topology>
    </subcellularLocation>
</comment>
<keyword evidence="5 8" id="KW-0812">Transmembrane</keyword>
<organism evidence="10 11">
    <name type="scientific">Roseivirga seohaensis subsp. aquiponti</name>
    <dbReference type="NCBI Taxonomy" id="1566026"/>
    <lineage>
        <taxon>Bacteria</taxon>
        <taxon>Pseudomonadati</taxon>
        <taxon>Bacteroidota</taxon>
        <taxon>Cytophagia</taxon>
        <taxon>Cytophagales</taxon>
        <taxon>Roseivirgaceae</taxon>
        <taxon>Roseivirga</taxon>
    </lineage>
</organism>
<evidence type="ECO:0000313" key="11">
    <source>
        <dbReference type="Proteomes" id="UP000036908"/>
    </source>
</evidence>
<feature type="transmembrane region" description="Helical" evidence="8">
    <location>
        <begin position="362"/>
        <end position="379"/>
    </location>
</feature>